<organism evidence="2 3">
    <name type="scientific">Penicillium vulpinum</name>
    <dbReference type="NCBI Taxonomy" id="29845"/>
    <lineage>
        <taxon>Eukaryota</taxon>
        <taxon>Fungi</taxon>
        <taxon>Dikarya</taxon>
        <taxon>Ascomycota</taxon>
        <taxon>Pezizomycotina</taxon>
        <taxon>Eurotiomycetes</taxon>
        <taxon>Eurotiomycetidae</taxon>
        <taxon>Eurotiales</taxon>
        <taxon>Aspergillaceae</taxon>
        <taxon>Penicillium</taxon>
    </lineage>
</organism>
<dbReference type="OrthoDB" id="2156052at2759"/>
<accession>A0A1V6R1Q1</accession>
<evidence type="ECO:0000313" key="3">
    <source>
        <dbReference type="Proteomes" id="UP000191518"/>
    </source>
</evidence>
<gene>
    <name evidence="2" type="ORF">PENVUL_c119G02209</name>
</gene>
<dbReference type="EMBL" id="MDYP01000118">
    <property type="protein sequence ID" value="OQD95156.1"/>
    <property type="molecule type" value="Genomic_DNA"/>
</dbReference>
<keyword evidence="3" id="KW-1185">Reference proteome</keyword>
<dbReference type="AlphaFoldDB" id="A0A1V6R1Q1"/>
<dbReference type="STRING" id="29845.A0A1V6R1Q1"/>
<dbReference type="Proteomes" id="UP000191518">
    <property type="component" value="Unassembled WGS sequence"/>
</dbReference>
<comment type="caution">
    <text evidence="2">The sequence shown here is derived from an EMBL/GenBank/DDBJ whole genome shotgun (WGS) entry which is preliminary data.</text>
</comment>
<evidence type="ECO:0000256" key="1">
    <source>
        <dbReference type="SAM" id="MobiDB-lite"/>
    </source>
</evidence>
<evidence type="ECO:0000313" key="2">
    <source>
        <dbReference type="EMBL" id="OQD95156.1"/>
    </source>
</evidence>
<name>A0A1V6R1Q1_9EURO</name>
<feature type="region of interest" description="Disordered" evidence="1">
    <location>
        <begin position="155"/>
        <end position="212"/>
    </location>
</feature>
<reference evidence="3" key="1">
    <citation type="journal article" date="2017" name="Nat. Microbiol.">
        <title>Global analysis of biosynthetic gene clusters reveals vast potential of secondary metabolite production in Penicillium species.</title>
        <authorList>
            <person name="Nielsen J.C."/>
            <person name="Grijseels S."/>
            <person name="Prigent S."/>
            <person name="Ji B."/>
            <person name="Dainat J."/>
            <person name="Nielsen K.F."/>
            <person name="Frisvad J.C."/>
            <person name="Workman M."/>
            <person name="Nielsen J."/>
        </authorList>
    </citation>
    <scope>NUCLEOTIDE SEQUENCE [LARGE SCALE GENOMIC DNA]</scope>
    <source>
        <strain evidence="3">IBT 29486</strain>
    </source>
</reference>
<feature type="compositionally biased region" description="Polar residues" evidence="1">
    <location>
        <begin position="198"/>
        <end position="207"/>
    </location>
</feature>
<proteinExistence type="predicted"/>
<sequence>MSTEVDELRRLFAEEREKISKTNIPASLDGVHNHFFHGLAIQQDKTQSTRGDPANATNKLRPRRLKAYSVHFSSYPGRNWRDIRRQLVGSELDLNHFLRQTVEDHVSKIIEELYSDPRLRQTFGLRGSIRFENHSNTLSPEWELEKRMQNIDIRGRPQRCSPRLAAREQSEPSTIATRGPRTPPPARSSRPRADQFCVYNNPSQSSESIDRVAAYIK</sequence>
<protein>
    <submittedName>
        <fullName evidence="2">Uncharacterized protein</fullName>
    </submittedName>
</protein>